<feature type="domain" description="Dynamin N-terminal" evidence="7">
    <location>
        <begin position="67"/>
        <end position="165"/>
    </location>
</feature>
<evidence type="ECO:0000259" key="7">
    <source>
        <dbReference type="Pfam" id="PF00350"/>
    </source>
</evidence>
<evidence type="ECO:0000256" key="2">
    <source>
        <dbReference type="ARBA" id="ARBA00022741"/>
    </source>
</evidence>
<organism evidence="8 9">
    <name type="scientific">Hippocampus comes</name>
    <name type="common">Tiger tail seahorse</name>
    <dbReference type="NCBI Taxonomy" id="109280"/>
    <lineage>
        <taxon>Eukaryota</taxon>
        <taxon>Metazoa</taxon>
        <taxon>Chordata</taxon>
        <taxon>Craniata</taxon>
        <taxon>Vertebrata</taxon>
        <taxon>Euteleostomi</taxon>
        <taxon>Actinopterygii</taxon>
        <taxon>Neopterygii</taxon>
        <taxon>Teleostei</taxon>
        <taxon>Neoteleostei</taxon>
        <taxon>Acanthomorphata</taxon>
        <taxon>Syngnathiaria</taxon>
        <taxon>Syngnathiformes</taxon>
        <taxon>Syngnathoidei</taxon>
        <taxon>Syngnathidae</taxon>
        <taxon>Hippocampus</taxon>
    </lineage>
</organism>
<sequence length="446" mass="50704">MSFKHQTLIFKLKPRSVANPLESAITSPSERILKECHSLYVDSENGLVKIANSLGVRLLPPRKKITVMIMGNHSAGKSSFINWYVEEHIQKTGVAIETQGFTFITSGRKRESLTGNATLHLYPHFRPLLEFKGVMDYLSAEISTSKQKKFSLVTFVDTPGLVDGDMIYPFNVNSAITWLGEQSDLIFVFFDPMGQALCKRTLNIVEKLSEKCGDKLLFYLSKADEAGKETDRQRVMMQIVQELCRRPGLNKCGFEMPTIYIPNPQRPSRCMNQIDGVCQTIEKTINQAVQRTLDQLEKDCDLICSTISNRLQQDRTDATYNKSVRLNSFVCGALGIFLPLLFILSFIMSTFSKEQLSELMGERLAQTLCICTGIVMYLWDWIPEDGQVVFVLLFGAFCYLLLFLGKHFSGNNAKKYRFWGLYILTLSGTGKLYEWYLQQCAAEYDL</sequence>
<dbReference type="PANTHER" id="PTHR10465">
    <property type="entry name" value="TRANSMEMBRANE GTPASE FZO1"/>
    <property type="match status" value="1"/>
</dbReference>
<keyword evidence="6" id="KW-1133">Transmembrane helix</keyword>
<keyword evidence="6" id="KW-0812">Transmembrane</keyword>
<dbReference type="GO" id="GO:0003924">
    <property type="term" value="F:GTPase activity"/>
    <property type="evidence" value="ECO:0007669"/>
    <property type="project" value="InterPro"/>
</dbReference>
<dbReference type="Proteomes" id="UP000264820">
    <property type="component" value="Unplaced"/>
</dbReference>
<protein>
    <submittedName>
        <fullName evidence="8">Si:dkey-98f17.5</fullName>
    </submittedName>
</protein>
<dbReference type="PANTHER" id="PTHR10465:SF4">
    <property type="entry name" value="DYNAMIN N-TERMINAL DOMAIN-CONTAINING PROTEIN"/>
    <property type="match status" value="1"/>
</dbReference>
<dbReference type="SUPFAM" id="SSF52540">
    <property type="entry name" value="P-loop containing nucleoside triphosphate hydrolases"/>
    <property type="match status" value="1"/>
</dbReference>
<reference evidence="8" key="1">
    <citation type="submission" date="2025-08" db="UniProtKB">
        <authorList>
            <consortium name="Ensembl"/>
        </authorList>
    </citation>
    <scope>IDENTIFICATION</scope>
</reference>
<dbReference type="InterPro" id="IPR027417">
    <property type="entry name" value="P-loop_NTPase"/>
</dbReference>
<evidence type="ECO:0000313" key="8">
    <source>
        <dbReference type="Ensembl" id="ENSHCOP00000025962.1"/>
    </source>
</evidence>
<proteinExistence type="predicted"/>
<name>A0A3Q2Z345_HIPCM</name>
<comment type="subcellular location">
    <subcellularLocation>
        <location evidence="1">Membrane</location>
    </subcellularLocation>
</comment>
<dbReference type="GO" id="GO:0005525">
    <property type="term" value="F:GTP binding"/>
    <property type="evidence" value="ECO:0007669"/>
    <property type="project" value="UniProtKB-KW"/>
</dbReference>
<keyword evidence="4" id="KW-0342">GTP-binding</keyword>
<keyword evidence="5 6" id="KW-0472">Membrane</keyword>
<dbReference type="AlphaFoldDB" id="A0A3Q2Z345"/>
<evidence type="ECO:0000256" key="4">
    <source>
        <dbReference type="ARBA" id="ARBA00023134"/>
    </source>
</evidence>
<dbReference type="STRING" id="109280.ENSHCOP00000025962"/>
<keyword evidence="9" id="KW-1185">Reference proteome</keyword>
<evidence type="ECO:0000256" key="5">
    <source>
        <dbReference type="ARBA" id="ARBA00023136"/>
    </source>
</evidence>
<keyword evidence="3" id="KW-0378">Hydrolase</keyword>
<dbReference type="InterPro" id="IPR027094">
    <property type="entry name" value="Mitofusin_fam"/>
</dbReference>
<dbReference type="GO" id="GO:0016020">
    <property type="term" value="C:membrane"/>
    <property type="evidence" value="ECO:0007669"/>
    <property type="project" value="UniProtKB-SubCell"/>
</dbReference>
<evidence type="ECO:0000256" key="3">
    <source>
        <dbReference type="ARBA" id="ARBA00022801"/>
    </source>
</evidence>
<evidence type="ECO:0000256" key="6">
    <source>
        <dbReference type="SAM" id="Phobius"/>
    </source>
</evidence>
<evidence type="ECO:0000256" key="1">
    <source>
        <dbReference type="ARBA" id="ARBA00004370"/>
    </source>
</evidence>
<keyword evidence="2" id="KW-0547">Nucleotide-binding</keyword>
<reference evidence="8" key="2">
    <citation type="submission" date="2025-09" db="UniProtKB">
        <authorList>
            <consortium name="Ensembl"/>
        </authorList>
    </citation>
    <scope>IDENTIFICATION</scope>
</reference>
<dbReference type="InterPro" id="IPR045063">
    <property type="entry name" value="Dynamin_N"/>
</dbReference>
<dbReference type="Gene3D" id="3.40.50.300">
    <property type="entry name" value="P-loop containing nucleotide triphosphate hydrolases"/>
    <property type="match status" value="1"/>
</dbReference>
<dbReference type="Ensembl" id="ENSHCOT00000020672.1">
    <property type="protein sequence ID" value="ENSHCOP00000025962.1"/>
    <property type="gene ID" value="ENSHCOG00000016505.1"/>
</dbReference>
<dbReference type="GeneTree" id="ENSGT00500000045140"/>
<feature type="transmembrane region" description="Helical" evidence="6">
    <location>
        <begin position="388"/>
        <end position="405"/>
    </location>
</feature>
<feature type="transmembrane region" description="Helical" evidence="6">
    <location>
        <begin position="332"/>
        <end position="352"/>
    </location>
</feature>
<dbReference type="GO" id="GO:0007005">
    <property type="term" value="P:mitochondrion organization"/>
    <property type="evidence" value="ECO:0007669"/>
    <property type="project" value="UniProtKB-ARBA"/>
</dbReference>
<dbReference type="OMA" id="WIPEDKQ"/>
<accession>A0A3Q2Z345</accession>
<evidence type="ECO:0000313" key="9">
    <source>
        <dbReference type="Proteomes" id="UP000264820"/>
    </source>
</evidence>
<dbReference type="Pfam" id="PF00350">
    <property type="entry name" value="Dynamin_N"/>
    <property type="match status" value="1"/>
</dbReference>